<gene>
    <name evidence="1" type="ORF">PQR00_19815</name>
</gene>
<comment type="caution">
    <text evidence="1">The sequence shown here is derived from an EMBL/GenBank/DDBJ whole genome shotgun (WGS) entry which is preliminary data.</text>
</comment>
<dbReference type="SUPFAM" id="SSF51261">
    <property type="entry name" value="Duplicated hybrid motif"/>
    <property type="match status" value="1"/>
</dbReference>
<sequence>MIISPPFLSAAHPQQNDAMPTADAGNTVVPDGDVCTASMLECAPGNGAYPVSFNLGWHGGAHLRAPTEGGDALPVRAIADGRIVYVRKTDTTHKPTLQYRNVRTDDGCVVIRHDTEIGEGENAKITYYSVYLHLQQVMPTLAAGNRIYRKDVVGTPGQIFGQYPQIHFEIICSEANLKKMIGRAPAPLGDTPARRDAVYGDMWFFVPRGAKLFASEPHPFRDDDSAPPVATLQPQSPLVAAGTSCDLVIRMHYEKDCTVTTYRQNADLSWSVYGAMPAERDAEYNLYKRATALNGRYTDSSLASPAAGIPVPSPSAIFEMIRFGRCINDQLPAGARFNHWRKVKTPDGDGWINLSKAGVRAYSDADFPEWAGWSFINDDPTPDSLCDSPTVKRWLDVNHAGHVSHADAVTALGTDAIRQRMARAICKFPSEWSRDGLEARYNWLKSPHEALTNPLADEAFTKLIDHARDLAFWEDVSDPDFPHANEVWHFPPTAFVRHFRTCGWLSAEELKKILAVAPADGQARAESLRSAMNKMQRKYLIADARLRAAHFLAQVGHETGWWQYRQELGNERYFRTMYEVITSAEAVEDFNSGLAHHLGLLHSGDSAATYAARRPQEVARKAQKMDNGAFNAAAGGQVGDGARFRGRGFLQITGRRNYAGYSTYRGIDFTGDPHPLLLATDDYNACDASGFYWARERVNREADAGPAAQNVTRVGGQVNRGSATHVPLHNIERHLAFDAIWRGLNDA</sequence>
<organism evidence="1 2">
    <name type="scientific">Paraburkholderia strydomiana</name>
    <dbReference type="NCBI Taxonomy" id="1245417"/>
    <lineage>
        <taxon>Bacteria</taxon>
        <taxon>Pseudomonadati</taxon>
        <taxon>Pseudomonadota</taxon>
        <taxon>Betaproteobacteria</taxon>
        <taxon>Burkholderiales</taxon>
        <taxon>Burkholderiaceae</taxon>
        <taxon>Paraburkholderia</taxon>
    </lineage>
</organism>
<dbReference type="Gene3D" id="1.10.530.10">
    <property type="match status" value="1"/>
</dbReference>
<dbReference type="Proteomes" id="UP001629288">
    <property type="component" value="Unassembled WGS sequence"/>
</dbReference>
<dbReference type="SUPFAM" id="SSF53955">
    <property type="entry name" value="Lysozyme-like"/>
    <property type="match status" value="1"/>
</dbReference>
<protein>
    <recommendedName>
        <fullName evidence="3">Peptidase M23</fullName>
    </recommendedName>
</protein>
<dbReference type="RefSeq" id="WP_408130502.1">
    <property type="nucleotide sequence ID" value="NZ_JAQQDH010000006.1"/>
</dbReference>
<evidence type="ECO:0008006" key="3">
    <source>
        <dbReference type="Google" id="ProtNLM"/>
    </source>
</evidence>
<dbReference type="InterPro" id="IPR023346">
    <property type="entry name" value="Lysozyme-like_dom_sf"/>
</dbReference>
<dbReference type="EMBL" id="JAQQDH010000006">
    <property type="protein sequence ID" value="MFM0445851.1"/>
    <property type="molecule type" value="Genomic_DNA"/>
</dbReference>
<keyword evidence="2" id="KW-1185">Reference proteome</keyword>
<name>A0ABW9C2K7_9BURK</name>
<dbReference type="Gene3D" id="2.70.70.10">
    <property type="entry name" value="Glucose Permease (Domain IIA)"/>
    <property type="match status" value="1"/>
</dbReference>
<evidence type="ECO:0000313" key="2">
    <source>
        <dbReference type="Proteomes" id="UP001629288"/>
    </source>
</evidence>
<reference evidence="1 2" key="1">
    <citation type="journal article" date="2024" name="Chem. Sci.">
        <title>Discovery of megapolipeptins by genome mining of a Burkholderiales bacteria collection.</title>
        <authorList>
            <person name="Paulo B.S."/>
            <person name="Recchia M.J.J."/>
            <person name="Lee S."/>
            <person name="Fergusson C.H."/>
            <person name="Romanowski S.B."/>
            <person name="Hernandez A."/>
            <person name="Krull N."/>
            <person name="Liu D.Y."/>
            <person name="Cavanagh H."/>
            <person name="Bos A."/>
            <person name="Gray C.A."/>
            <person name="Murphy B.T."/>
            <person name="Linington R.G."/>
            <person name="Eustaquio A.S."/>
        </authorList>
    </citation>
    <scope>NUCLEOTIDE SEQUENCE [LARGE SCALE GENOMIC DNA]</scope>
    <source>
        <strain evidence="1 2">RL17-379-BIB-C</strain>
    </source>
</reference>
<proteinExistence type="predicted"/>
<accession>A0ABW9C2K7</accession>
<dbReference type="CDD" id="cd12797">
    <property type="entry name" value="M23_peptidase"/>
    <property type="match status" value="1"/>
</dbReference>
<dbReference type="InterPro" id="IPR011055">
    <property type="entry name" value="Dup_hybrid_motif"/>
</dbReference>
<evidence type="ECO:0000313" key="1">
    <source>
        <dbReference type="EMBL" id="MFM0445851.1"/>
    </source>
</evidence>